<sequence>MSVTAMSETAPDLSVIVHGRNVQDHLPALLGSLDAHPLTGVEVIVAAVGDWAREVAERHAPAFTVLPLPDGAGDAAARSAGAARARGRWLHFVHAKDGLPV</sequence>
<dbReference type="Gene3D" id="3.90.550.10">
    <property type="entry name" value="Spore Coat Polysaccharide Biosynthesis Protein SpsA, Chain A"/>
    <property type="match status" value="1"/>
</dbReference>
<reference evidence="1 2" key="1">
    <citation type="submission" date="2020-01" db="EMBL/GenBank/DDBJ databases">
        <title>Insect and environment-associated Actinomycetes.</title>
        <authorList>
            <person name="Currrie C."/>
            <person name="Chevrette M."/>
            <person name="Carlson C."/>
            <person name="Stubbendieck R."/>
            <person name="Wendt-Pienkowski E."/>
        </authorList>
    </citation>
    <scope>NUCLEOTIDE SEQUENCE [LARGE SCALE GENOMIC DNA]</scope>
    <source>
        <strain evidence="1 2">SID7739</strain>
    </source>
</reference>
<organism evidence="1 2">
    <name type="scientific">Streptomyces rubrogriseus</name>
    <dbReference type="NCBI Taxonomy" id="194673"/>
    <lineage>
        <taxon>Bacteria</taxon>
        <taxon>Bacillati</taxon>
        <taxon>Actinomycetota</taxon>
        <taxon>Actinomycetes</taxon>
        <taxon>Kitasatosporales</taxon>
        <taxon>Streptomycetaceae</taxon>
        <taxon>Streptomyces</taxon>
        <taxon>Streptomyces violaceoruber group</taxon>
    </lineage>
</organism>
<comment type="caution">
    <text evidence="1">The sequence shown here is derived from an EMBL/GenBank/DDBJ whole genome shotgun (WGS) entry which is preliminary data.</text>
</comment>
<dbReference type="EMBL" id="JAAGMQ010000225">
    <property type="protein sequence ID" value="NEC33193.1"/>
    <property type="molecule type" value="Genomic_DNA"/>
</dbReference>
<accession>A0A6G3T9C7</accession>
<dbReference type="AlphaFoldDB" id="A0A6G3T9C7"/>
<dbReference type="Proteomes" id="UP000475666">
    <property type="component" value="Unassembled WGS sequence"/>
</dbReference>
<feature type="non-terminal residue" evidence="1">
    <location>
        <position position="101"/>
    </location>
</feature>
<proteinExistence type="predicted"/>
<evidence type="ECO:0000313" key="1">
    <source>
        <dbReference type="EMBL" id="NEC33193.1"/>
    </source>
</evidence>
<protein>
    <submittedName>
        <fullName evidence="1">Glycosyltransferase</fullName>
    </submittedName>
</protein>
<dbReference type="SUPFAM" id="SSF53448">
    <property type="entry name" value="Nucleotide-diphospho-sugar transferases"/>
    <property type="match status" value="1"/>
</dbReference>
<name>A0A6G3T9C7_9ACTN</name>
<evidence type="ECO:0000313" key="2">
    <source>
        <dbReference type="Proteomes" id="UP000475666"/>
    </source>
</evidence>
<dbReference type="InterPro" id="IPR029044">
    <property type="entry name" value="Nucleotide-diphossugar_trans"/>
</dbReference>
<dbReference type="GO" id="GO:0016740">
    <property type="term" value="F:transferase activity"/>
    <property type="evidence" value="ECO:0007669"/>
    <property type="project" value="UniProtKB-KW"/>
</dbReference>
<gene>
    <name evidence="1" type="ORF">G3I66_08380</name>
</gene>
<keyword evidence="1" id="KW-0808">Transferase</keyword>